<keyword evidence="2" id="KW-1185">Reference proteome</keyword>
<dbReference type="Proteomes" id="UP000635477">
    <property type="component" value="Unassembled WGS sequence"/>
</dbReference>
<evidence type="ECO:0000313" key="2">
    <source>
        <dbReference type="Proteomes" id="UP000635477"/>
    </source>
</evidence>
<name>A0A8H4XL89_9HYPO</name>
<reference evidence="1" key="1">
    <citation type="journal article" date="2020" name="BMC Genomics">
        <title>Correction to: Identification and distribution of gene clusters required for synthesis of sphingolipid metabolism inhibitors in diverse species of the filamentous fungus Fusarium.</title>
        <authorList>
            <person name="Kim H.S."/>
            <person name="Lohmar J.M."/>
            <person name="Busman M."/>
            <person name="Brown D.W."/>
            <person name="Naumann T.A."/>
            <person name="Divon H.H."/>
            <person name="Lysoe E."/>
            <person name="Uhlig S."/>
            <person name="Proctor R.H."/>
        </authorList>
    </citation>
    <scope>NUCLEOTIDE SEQUENCE</scope>
    <source>
        <strain evidence="1">NRRL 22465</strain>
    </source>
</reference>
<gene>
    <name evidence="1" type="ORF">FZEAL_3985</name>
</gene>
<proteinExistence type="predicted"/>
<protein>
    <submittedName>
        <fullName evidence="1">Uncharacterized protein</fullName>
    </submittedName>
</protein>
<evidence type="ECO:0000313" key="1">
    <source>
        <dbReference type="EMBL" id="KAF4979904.1"/>
    </source>
</evidence>
<sequence length="635" mass="69136">MDQTTSQWTWDLSALLQQVKSQIKLTNPSRHDAAVILATPEYAQWLEQDDFMSEFVELLSGSEKMSQFHVLGAVVDFIAPPMPKNTPIHGISILRGSLDSILPELWTQAPPRAREDANKVAALTIDLGNPHLTLPLANTTFLNHRTSTLIASRYDLSGETPKLVERSEKHWQQVTLPLKEQLPSVGDLGIWAPLVPLTHPRVVTESFGNIVRRVNVDDDSVPASNELEPAVDELHSRKSDLVQAPMGVWAMITPPTFGSNISRSTDPDPDSTFDEKHNVTDLITSTSSRLHELYGQGGRLYQILSGGGGWGAKKGLLSLDPQRTHFALSEEEEMQRFIQAMDGGNFVPVGSKIQFFASTETSTDGVSGTTGPGVVFGTASKVEPSADDVPSESESTVLDNHFGALSSDGVFVTSPDAAAETTPGFNNDWKLNVPHSRIFVGGQCASGLCLSYPPKPFSLQVEILSLGFATIDPRDMRTSCDTEIMVGEPGESYIYVEPEVGNAIRVAIAQLGSSVSNHSETNELESLLFPRIDISKNLGQTKSKISSATLWLSGNWHAITLDGTPDASIAIPGKADCGPPTYMSRIPAGVILEQFDIEEPAWNPLLTECDLIHMRMLLGGIQTDVWPQIYNNAFK</sequence>
<organism evidence="1 2">
    <name type="scientific">Fusarium zealandicum</name>
    <dbReference type="NCBI Taxonomy" id="1053134"/>
    <lineage>
        <taxon>Eukaryota</taxon>
        <taxon>Fungi</taxon>
        <taxon>Dikarya</taxon>
        <taxon>Ascomycota</taxon>
        <taxon>Pezizomycotina</taxon>
        <taxon>Sordariomycetes</taxon>
        <taxon>Hypocreomycetidae</taxon>
        <taxon>Hypocreales</taxon>
        <taxon>Nectriaceae</taxon>
        <taxon>Fusarium</taxon>
        <taxon>Fusarium staphyleae species complex</taxon>
    </lineage>
</organism>
<dbReference type="AlphaFoldDB" id="A0A8H4XL89"/>
<accession>A0A8H4XL89</accession>
<dbReference type="EMBL" id="JABEYC010000269">
    <property type="protein sequence ID" value="KAF4979904.1"/>
    <property type="molecule type" value="Genomic_DNA"/>
</dbReference>
<comment type="caution">
    <text evidence="1">The sequence shown here is derived from an EMBL/GenBank/DDBJ whole genome shotgun (WGS) entry which is preliminary data.</text>
</comment>
<reference evidence="1" key="2">
    <citation type="submission" date="2020-05" db="EMBL/GenBank/DDBJ databases">
        <authorList>
            <person name="Kim H.-S."/>
            <person name="Proctor R.H."/>
            <person name="Brown D.W."/>
        </authorList>
    </citation>
    <scope>NUCLEOTIDE SEQUENCE</scope>
    <source>
        <strain evidence="1">NRRL 22465</strain>
    </source>
</reference>
<dbReference type="OrthoDB" id="1744869at2759"/>